<evidence type="ECO:0000313" key="2">
    <source>
        <dbReference type="EMBL" id="BCJ66256.1"/>
    </source>
</evidence>
<evidence type="ECO:0000313" key="3">
    <source>
        <dbReference type="Proteomes" id="UP000680866"/>
    </source>
</evidence>
<dbReference type="Proteomes" id="UP000680866">
    <property type="component" value="Chromosome"/>
</dbReference>
<sequence length="75" mass="8569">MDKLIARQRAFKARTNRLNVVIDEAALHVRTPEPDLMREPLAHVAALAQRTRINIKVIWPDVNIAARAWGRSRCS</sequence>
<dbReference type="EMBL" id="AP023359">
    <property type="protein sequence ID" value="BCJ66256.1"/>
    <property type="molecule type" value="Genomic_DNA"/>
</dbReference>
<dbReference type="KEGG" id="pry:Prubr_32770"/>
<accession>A0A810MYL9</accession>
<dbReference type="Pfam" id="PF19054">
    <property type="entry name" value="DUF5753"/>
    <property type="match status" value="1"/>
</dbReference>
<organism evidence="2 3">
    <name type="scientific">Polymorphospora rubra</name>
    <dbReference type="NCBI Taxonomy" id="338584"/>
    <lineage>
        <taxon>Bacteria</taxon>
        <taxon>Bacillati</taxon>
        <taxon>Actinomycetota</taxon>
        <taxon>Actinomycetes</taxon>
        <taxon>Micromonosporales</taxon>
        <taxon>Micromonosporaceae</taxon>
        <taxon>Polymorphospora</taxon>
    </lineage>
</organism>
<evidence type="ECO:0000259" key="1">
    <source>
        <dbReference type="Pfam" id="PF19054"/>
    </source>
</evidence>
<feature type="domain" description="DUF5753" evidence="1">
    <location>
        <begin position="5"/>
        <end position="62"/>
    </location>
</feature>
<gene>
    <name evidence="2" type="ORF">Prubr_32770</name>
</gene>
<dbReference type="AlphaFoldDB" id="A0A810MYL9"/>
<reference evidence="2" key="1">
    <citation type="submission" date="2020-08" db="EMBL/GenBank/DDBJ databases">
        <title>Whole genome shotgun sequence of Polymorphospora rubra NBRC 101157.</title>
        <authorList>
            <person name="Komaki H."/>
            <person name="Tamura T."/>
        </authorList>
    </citation>
    <scope>NUCLEOTIDE SEQUENCE</scope>
    <source>
        <strain evidence="2">NBRC 101157</strain>
    </source>
</reference>
<protein>
    <recommendedName>
        <fullName evidence="1">DUF5753 domain-containing protein</fullName>
    </recommendedName>
</protein>
<keyword evidence="3" id="KW-1185">Reference proteome</keyword>
<proteinExistence type="predicted"/>
<dbReference type="InterPro" id="IPR043917">
    <property type="entry name" value="DUF5753"/>
</dbReference>
<name>A0A810MYL9_9ACTN</name>